<sequence>MVESLPKVETNLTDMVSKSNQRIIAISKWNRDQKATSRDRALITVDLNVEQLVDKARMVKDGLNKDVVTLGMTVQLLDITRLRYHVEMP</sequence>
<organism evidence="1 2">
    <name type="scientific">Clonostachys chloroleuca</name>
    <dbReference type="NCBI Taxonomy" id="1926264"/>
    <lineage>
        <taxon>Eukaryota</taxon>
        <taxon>Fungi</taxon>
        <taxon>Dikarya</taxon>
        <taxon>Ascomycota</taxon>
        <taxon>Pezizomycotina</taxon>
        <taxon>Sordariomycetes</taxon>
        <taxon>Hypocreomycetidae</taxon>
        <taxon>Hypocreales</taxon>
        <taxon>Bionectriaceae</taxon>
        <taxon>Clonostachys</taxon>
    </lineage>
</organism>
<protein>
    <submittedName>
        <fullName evidence="1">Uncharacterized protein</fullName>
    </submittedName>
</protein>
<reference evidence="1" key="1">
    <citation type="submission" date="2023-01" db="EMBL/GenBank/DDBJ databases">
        <authorList>
            <person name="Piombo E."/>
        </authorList>
    </citation>
    <scope>NUCLEOTIDE SEQUENCE</scope>
</reference>
<keyword evidence="2" id="KW-1185">Reference proteome</keyword>
<proteinExistence type="predicted"/>
<dbReference type="EMBL" id="CABFNP030001261">
    <property type="protein sequence ID" value="CAI6095002.1"/>
    <property type="molecule type" value="Genomic_DNA"/>
</dbReference>
<evidence type="ECO:0000313" key="1">
    <source>
        <dbReference type="EMBL" id="CAI6095002.1"/>
    </source>
</evidence>
<accession>A0AA35MD70</accession>
<gene>
    <name evidence="1" type="ORF">CCHLO57077_00007628</name>
</gene>
<evidence type="ECO:0000313" key="2">
    <source>
        <dbReference type="Proteomes" id="UP001160390"/>
    </source>
</evidence>
<dbReference type="AlphaFoldDB" id="A0AA35MD70"/>
<name>A0AA35MD70_9HYPO</name>
<comment type="caution">
    <text evidence="1">The sequence shown here is derived from an EMBL/GenBank/DDBJ whole genome shotgun (WGS) entry which is preliminary data.</text>
</comment>
<dbReference type="Proteomes" id="UP001160390">
    <property type="component" value="Unassembled WGS sequence"/>
</dbReference>